<dbReference type="EMBL" id="JABEYC010000179">
    <property type="protein sequence ID" value="KAF4981204.1"/>
    <property type="molecule type" value="Genomic_DNA"/>
</dbReference>
<evidence type="ECO:0000256" key="1">
    <source>
        <dbReference type="SAM" id="MobiDB-lite"/>
    </source>
</evidence>
<dbReference type="Proteomes" id="UP000635477">
    <property type="component" value="Unassembled WGS sequence"/>
</dbReference>
<protein>
    <submittedName>
        <fullName evidence="2">Uncharacterized protein</fullName>
    </submittedName>
</protein>
<reference evidence="2" key="1">
    <citation type="journal article" date="2020" name="BMC Genomics">
        <title>Correction to: Identification and distribution of gene clusters required for synthesis of sphingolipid metabolism inhibitors in diverse species of the filamentous fungus Fusarium.</title>
        <authorList>
            <person name="Kim H.S."/>
            <person name="Lohmar J.M."/>
            <person name="Busman M."/>
            <person name="Brown D.W."/>
            <person name="Naumann T.A."/>
            <person name="Divon H.H."/>
            <person name="Lysoe E."/>
            <person name="Uhlig S."/>
            <person name="Proctor R.H."/>
        </authorList>
    </citation>
    <scope>NUCLEOTIDE SEQUENCE</scope>
    <source>
        <strain evidence="2">NRRL 22465</strain>
    </source>
</reference>
<gene>
    <name evidence="2" type="ORF">FZEAL_2934</name>
</gene>
<comment type="caution">
    <text evidence="2">The sequence shown here is derived from an EMBL/GenBank/DDBJ whole genome shotgun (WGS) entry which is preliminary data.</text>
</comment>
<dbReference type="PANTHER" id="PTHR36587:SF2">
    <property type="entry name" value="EXPRESSION SITE-ASSOCIATED GENE 3 (ESAG3)-LIKE PROTEIN"/>
    <property type="match status" value="1"/>
</dbReference>
<evidence type="ECO:0000313" key="3">
    <source>
        <dbReference type="Proteomes" id="UP000635477"/>
    </source>
</evidence>
<dbReference type="PANTHER" id="PTHR36587">
    <property type="entry name" value="EXPRESSION SITE-ASSOCIATED GENE 3 (ESAG3)-LIKE PROTEIN"/>
    <property type="match status" value="1"/>
</dbReference>
<name>A0A8H4UQH9_9HYPO</name>
<evidence type="ECO:0000313" key="2">
    <source>
        <dbReference type="EMBL" id="KAF4981204.1"/>
    </source>
</evidence>
<dbReference type="OrthoDB" id="422736at2759"/>
<dbReference type="AlphaFoldDB" id="A0A8H4UQH9"/>
<proteinExistence type="predicted"/>
<reference evidence="2" key="2">
    <citation type="submission" date="2020-05" db="EMBL/GenBank/DDBJ databases">
        <authorList>
            <person name="Kim H.-S."/>
            <person name="Proctor R.H."/>
            <person name="Brown D.W."/>
        </authorList>
    </citation>
    <scope>NUCLEOTIDE SEQUENCE</scope>
    <source>
        <strain evidence="2">NRRL 22465</strain>
    </source>
</reference>
<dbReference type="CDD" id="cd22997">
    <property type="entry name" value="GT_LH"/>
    <property type="match status" value="1"/>
</dbReference>
<feature type="region of interest" description="Disordered" evidence="1">
    <location>
        <begin position="70"/>
        <end position="92"/>
    </location>
</feature>
<sequence length="555" mass="62780">MLAPASLRRNLIIALGLLIAAALFFYSGPGVDTERFKAIIPAHDNTKTKTVSDKTQDIEAIDVATKLQPTQETTAVQPGATLEPKPESDTKSDLTIKTSRFHYLVPASKTNRRFCFILGSSAASRYPPPQLIGWNGTGLFDAAKTHLAKLRAFQVYLDSLPKEEDDDIVLIVDGYDVIMQLPPEIMLQRYFATMEAENKRTAERFGFSLDQVKEENLDTTLFFGADKICWPINWRAPRCWAVPPSTLPTKAFGPKTNNGNMVFMLPKWLNSGTLIGPANHMRDYVAATLKEIDHTFEPTYQWKDSDQFYLANVWGRQEYYRSKKLHGIQEVPGGPKDRILPQKFTEDQQVEFHIGIEYESAMFQTKAGYEPFNGWLHYNGTDTPTAMMEKDMFNEGSDFKPFPIEMPQAIEKSLSKIYDAIPEAHPGSTSKDWIRNIILGTNFVTKNIWGLWHVTGDKKVIEDQYTKFWFYPFARSLVKSAVKSLQASNKISEEPIGGRYWVHKTVYPEAGKLTDPLGGAWSDEETGHRFVTWNEMCNVFDKDVLGGEKAPLSGQ</sequence>
<organism evidence="2 3">
    <name type="scientific">Fusarium zealandicum</name>
    <dbReference type="NCBI Taxonomy" id="1053134"/>
    <lineage>
        <taxon>Eukaryota</taxon>
        <taxon>Fungi</taxon>
        <taxon>Dikarya</taxon>
        <taxon>Ascomycota</taxon>
        <taxon>Pezizomycotina</taxon>
        <taxon>Sordariomycetes</taxon>
        <taxon>Hypocreomycetidae</taxon>
        <taxon>Hypocreales</taxon>
        <taxon>Nectriaceae</taxon>
        <taxon>Fusarium</taxon>
        <taxon>Fusarium staphyleae species complex</taxon>
    </lineage>
</organism>
<accession>A0A8H4UQH9</accession>
<keyword evidence="3" id="KW-1185">Reference proteome</keyword>